<dbReference type="Gene3D" id="2.30.42.10">
    <property type="match status" value="1"/>
</dbReference>
<name>A0A7G8Q7Q0_9GAMM</name>
<evidence type="ECO:0000313" key="2">
    <source>
        <dbReference type="EMBL" id="QNK02808.1"/>
    </source>
</evidence>
<dbReference type="PROSITE" id="PS51257">
    <property type="entry name" value="PROKAR_LIPOPROTEIN"/>
    <property type="match status" value="1"/>
</dbReference>
<reference evidence="2 3" key="1">
    <citation type="submission" date="2020-08" db="EMBL/GenBank/DDBJ databases">
        <title>Dyella sp. G9 isolated from forest soil.</title>
        <authorList>
            <person name="Fu J."/>
            <person name="Qiu L."/>
        </authorList>
    </citation>
    <scope>NUCLEOTIDE SEQUENCE [LARGE SCALE GENOMIC DNA]</scope>
    <source>
        <strain evidence="2 3">G9</strain>
    </source>
</reference>
<keyword evidence="3" id="KW-1185">Reference proteome</keyword>
<proteinExistence type="predicted"/>
<dbReference type="AlphaFoldDB" id="A0A7G8Q7Q0"/>
<accession>A0A7G8Q7Q0</accession>
<protein>
    <recommendedName>
        <fullName evidence="4">PDZ domain-containing protein</fullName>
    </recommendedName>
</protein>
<feature type="chain" id="PRO_5028898302" description="PDZ domain-containing protein" evidence="1">
    <location>
        <begin position="23"/>
        <end position="139"/>
    </location>
</feature>
<dbReference type="Proteomes" id="UP000515873">
    <property type="component" value="Chromosome"/>
</dbReference>
<dbReference type="KEGG" id="dtl:H8F01_06705"/>
<feature type="signal peptide" evidence="1">
    <location>
        <begin position="1"/>
        <end position="22"/>
    </location>
</feature>
<dbReference type="EMBL" id="CP060412">
    <property type="protein sequence ID" value="QNK02808.1"/>
    <property type="molecule type" value="Genomic_DNA"/>
</dbReference>
<gene>
    <name evidence="2" type="ORF">H8F01_06705</name>
</gene>
<dbReference type="SUPFAM" id="SSF50156">
    <property type="entry name" value="PDZ domain-like"/>
    <property type="match status" value="1"/>
</dbReference>
<evidence type="ECO:0000313" key="3">
    <source>
        <dbReference type="Proteomes" id="UP000515873"/>
    </source>
</evidence>
<dbReference type="RefSeq" id="WP_187058238.1">
    <property type="nucleotide sequence ID" value="NZ_CP060412.1"/>
</dbReference>
<organism evidence="2 3">
    <name type="scientific">Dyella telluris</name>
    <dbReference type="NCBI Taxonomy" id="2763498"/>
    <lineage>
        <taxon>Bacteria</taxon>
        <taxon>Pseudomonadati</taxon>
        <taxon>Pseudomonadota</taxon>
        <taxon>Gammaproteobacteria</taxon>
        <taxon>Lysobacterales</taxon>
        <taxon>Rhodanobacteraceae</taxon>
        <taxon>Dyella</taxon>
    </lineage>
</organism>
<sequence>MKRLPLVLTASLLAAVACPAFSGDSQPAQDGNLSYSGNFLTLKEGRNYVQLTTDGRQRVFVAAVWPDGWMGLHGSDQIERVDGQPIRWVGQFVSQLKDQAGPVTLTVYHHDIAMRVYEKREVQLARADYAKFIPASGAN</sequence>
<dbReference type="InterPro" id="IPR036034">
    <property type="entry name" value="PDZ_sf"/>
</dbReference>
<evidence type="ECO:0000256" key="1">
    <source>
        <dbReference type="SAM" id="SignalP"/>
    </source>
</evidence>
<evidence type="ECO:0008006" key="4">
    <source>
        <dbReference type="Google" id="ProtNLM"/>
    </source>
</evidence>
<keyword evidence="1" id="KW-0732">Signal</keyword>